<name>S8E397_FOMSC</name>
<dbReference type="InParanoid" id="S8E397"/>
<dbReference type="AlphaFoldDB" id="S8E397"/>
<evidence type="ECO:0000313" key="1">
    <source>
        <dbReference type="EMBL" id="EPS99242.1"/>
    </source>
</evidence>
<dbReference type="SUPFAM" id="SSF52047">
    <property type="entry name" value="RNI-like"/>
    <property type="match status" value="1"/>
</dbReference>
<organism evidence="1 2">
    <name type="scientific">Fomitopsis schrenkii</name>
    <name type="common">Brown rot fungus</name>
    <dbReference type="NCBI Taxonomy" id="2126942"/>
    <lineage>
        <taxon>Eukaryota</taxon>
        <taxon>Fungi</taxon>
        <taxon>Dikarya</taxon>
        <taxon>Basidiomycota</taxon>
        <taxon>Agaricomycotina</taxon>
        <taxon>Agaricomycetes</taxon>
        <taxon>Polyporales</taxon>
        <taxon>Fomitopsis</taxon>
    </lineage>
</organism>
<evidence type="ECO:0008006" key="3">
    <source>
        <dbReference type="Google" id="ProtNLM"/>
    </source>
</evidence>
<evidence type="ECO:0000313" key="2">
    <source>
        <dbReference type="Proteomes" id="UP000015241"/>
    </source>
</evidence>
<proteinExistence type="predicted"/>
<protein>
    <recommendedName>
        <fullName evidence="3">F-box domain-containing protein</fullName>
    </recommendedName>
</protein>
<dbReference type="EMBL" id="KE504158">
    <property type="protein sequence ID" value="EPS99242.1"/>
    <property type="molecule type" value="Genomic_DNA"/>
</dbReference>
<gene>
    <name evidence="1" type="ORF">FOMPIDRAFT_89150</name>
</gene>
<accession>S8E397</accession>
<keyword evidence="2" id="KW-1185">Reference proteome</keyword>
<dbReference type="Gene3D" id="3.80.10.10">
    <property type="entry name" value="Ribonuclease Inhibitor"/>
    <property type="match status" value="1"/>
</dbReference>
<dbReference type="HOGENOM" id="CLU_612549_0_0_1"/>
<dbReference type="InterPro" id="IPR032675">
    <property type="entry name" value="LRR_dom_sf"/>
</dbReference>
<sequence>MYLHQHTHGEPLLPNLRELLWEHASADIIAVLSPTIRVLRLPAEIEEEMLDEQDELAFRTRRHALKTLLPDVLRGLPELGCLQLSPLGHIEHWHKLVDKREGSFAARRLASLWLMESLPVLMNGALQLLSTSTQLEQLLFTLLHRDGSKPLGSVSSLEPCTYTFRELQTLYIDGSMVAMELVMNTINAPELKHVDIGLCELGGSARVHHILQKILTTLSSRSKSIHTCTLGVSSLAISPQTLFFTMMEPLSQLRLLQDVTIDMPHGYEGRTVQVPPDLFESWPGLKTLSLGRVHISPEALQAAARSFPGLQSLTVLQLSGDFARHPYVVAAATCDARTLATRDGHGLRTLGLLGSAGFTDYLEVINIASFLVALFPSLRVEPLEGLKERWSPIVTEISRIQAAR</sequence>
<dbReference type="Proteomes" id="UP000015241">
    <property type="component" value="Unassembled WGS sequence"/>
</dbReference>
<reference evidence="1 2" key="1">
    <citation type="journal article" date="2012" name="Science">
        <title>The Paleozoic origin of enzymatic lignin decomposition reconstructed from 31 fungal genomes.</title>
        <authorList>
            <person name="Floudas D."/>
            <person name="Binder M."/>
            <person name="Riley R."/>
            <person name="Barry K."/>
            <person name="Blanchette R.A."/>
            <person name="Henrissat B."/>
            <person name="Martinez A.T."/>
            <person name="Otillar R."/>
            <person name="Spatafora J.W."/>
            <person name="Yadav J.S."/>
            <person name="Aerts A."/>
            <person name="Benoit I."/>
            <person name="Boyd A."/>
            <person name="Carlson A."/>
            <person name="Copeland A."/>
            <person name="Coutinho P.M."/>
            <person name="de Vries R.P."/>
            <person name="Ferreira P."/>
            <person name="Findley K."/>
            <person name="Foster B."/>
            <person name="Gaskell J."/>
            <person name="Glotzer D."/>
            <person name="Gorecki P."/>
            <person name="Heitman J."/>
            <person name="Hesse C."/>
            <person name="Hori C."/>
            <person name="Igarashi K."/>
            <person name="Jurgens J.A."/>
            <person name="Kallen N."/>
            <person name="Kersten P."/>
            <person name="Kohler A."/>
            <person name="Kuees U."/>
            <person name="Kumar T.K.A."/>
            <person name="Kuo A."/>
            <person name="LaButti K."/>
            <person name="Larrondo L.F."/>
            <person name="Lindquist E."/>
            <person name="Ling A."/>
            <person name="Lombard V."/>
            <person name="Lucas S."/>
            <person name="Lundell T."/>
            <person name="Martin R."/>
            <person name="McLaughlin D.J."/>
            <person name="Morgenstern I."/>
            <person name="Morin E."/>
            <person name="Murat C."/>
            <person name="Nagy L.G."/>
            <person name="Nolan M."/>
            <person name="Ohm R.A."/>
            <person name="Patyshakuliyeva A."/>
            <person name="Rokas A."/>
            <person name="Ruiz-Duenas F.J."/>
            <person name="Sabat G."/>
            <person name="Salamov A."/>
            <person name="Samejima M."/>
            <person name="Schmutz J."/>
            <person name="Slot J.C."/>
            <person name="St John F."/>
            <person name="Stenlid J."/>
            <person name="Sun H."/>
            <person name="Sun S."/>
            <person name="Syed K."/>
            <person name="Tsang A."/>
            <person name="Wiebenga A."/>
            <person name="Young D."/>
            <person name="Pisabarro A."/>
            <person name="Eastwood D.C."/>
            <person name="Martin F."/>
            <person name="Cullen D."/>
            <person name="Grigoriev I.V."/>
            <person name="Hibbett D.S."/>
        </authorList>
    </citation>
    <scope>NUCLEOTIDE SEQUENCE</scope>
    <source>
        <strain evidence="2">FP-58527</strain>
    </source>
</reference>